<organism evidence="1 2">
    <name type="scientific">Orbilia blumenaviensis</name>
    <dbReference type="NCBI Taxonomy" id="1796055"/>
    <lineage>
        <taxon>Eukaryota</taxon>
        <taxon>Fungi</taxon>
        <taxon>Dikarya</taxon>
        <taxon>Ascomycota</taxon>
        <taxon>Pezizomycotina</taxon>
        <taxon>Orbiliomycetes</taxon>
        <taxon>Orbiliales</taxon>
        <taxon>Orbiliaceae</taxon>
        <taxon>Orbilia</taxon>
    </lineage>
</organism>
<gene>
    <name evidence="1" type="ORF">TWF730_004918</name>
</gene>
<accession>A0AAV9VH00</accession>
<reference evidence="1 2" key="1">
    <citation type="submission" date="2019-10" db="EMBL/GenBank/DDBJ databases">
        <authorList>
            <person name="Palmer J.M."/>
        </authorList>
    </citation>
    <scope>NUCLEOTIDE SEQUENCE [LARGE SCALE GENOMIC DNA]</scope>
    <source>
        <strain evidence="1 2">TWF730</strain>
    </source>
</reference>
<evidence type="ECO:0000313" key="2">
    <source>
        <dbReference type="Proteomes" id="UP001373714"/>
    </source>
</evidence>
<dbReference type="Proteomes" id="UP001373714">
    <property type="component" value="Unassembled WGS sequence"/>
</dbReference>
<proteinExistence type="predicted"/>
<protein>
    <submittedName>
        <fullName evidence="1">Uncharacterized protein</fullName>
    </submittedName>
</protein>
<keyword evidence="2" id="KW-1185">Reference proteome</keyword>
<comment type="caution">
    <text evidence="1">The sequence shown here is derived from an EMBL/GenBank/DDBJ whole genome shotgun (WGS) entry which is preliminary data.</text>
</comment>
<sequence length="418" mass="48127">MSVYLRAVTPYQLRVPILQHRLFSSKTSEQIKEDALKILEKMSALELKDPKQLFDDDIVFRADDFDFGQGDIDMEKIPASPIMDTKAWKRRFKQPRKLRKRHTSEMTEEDWELRKNPYANTLITAARQDGYYRRVFPSFFLQKMHAYVNPETKDPWLLPMGIKSQDAKKVVTGISKYVGGNHSHIEFLKSKRWRKLQDTRFVTSAVWRLDMEDFILKQLQTRVYEEVAASQRWIMSANREGGKWEDMKIGCLLIWENGDPDFQVPADTSTEETCAGEEPPQEPVDIVSQGEEGQKEAIMDETLQAKSNTVVREVAASRSLIGIKGKLVPSYKMHLLLGREEAAKLKKQLKIEEAVRKNVLLVSPRTTKSQMWLWKLSGYARQPGTSLFKDHDMKSGHDEQNGAVIPSNLQVLDGALMH</sequence>
<name>A0AAV9VH00_9PEZI</name>
<dbReference type="AlphaFoldDB" id="A0AAV9VH00"/>
<dbReference type="EMBL" id="JAVHNS010000002">
    <property type="protein sequence ID" value="KAK6361174.1"/>
    <property type="molecule type" value="Genomic_DNA"/>
</dbReference>
<evidence type="ECO:0000313" key="1">
    <source>
        <dbReference type="EMBL" id="KAK6361174.1"/>
    </source>
</evidence>